<evidence type="ECO:0000313" key="4">
    <source>
        <dbReference type="EMBL" id="MDP5184397.1"/>
    </source>
</evidence>
<protein>
    <submittedName>
        <fullName evidence="4">DUF262 domain-containing HNH endonuclease family protein</fullName>
    </submittedName>
</protein>
<feature type="domain" description="DUF7662" evidence="3">
    <location>
        <begin position="638"/>
        <end position="711"/>
    </location>
</feature>
<dbReference type="RefSeq" id="WP_306000963.1">
    <property type="nucleotide sequence ID" value="NZ_JASNFN010000024.1"/>
</dbReference>
<dbReference type="InterPro" id="IPR011089">
    <property type="entry name" value="GmrSD_C"/>
</dbReference>
<dbReference type="Pfam" id="PF24698">
    <property type="entry name" value="DUF7662"/>
    <property type="match status" value="1"/>
</dbReference>
<dbReference type="InterPro" id="IPR056079">
    <property type="entry name" value="DUF7662"/>
</dbReference>
<name>A0ABT9IFP3_9ACTN</name>
<evidence type="ECO:0000259" key="3">
    <source>
        <dbReference type="Pfam" id="PF24698"/>
    </source>
</evidence>
<accession>A0ABT9IFP3</accession>
<evidence type="ECO:0000259" key="1">
    <source>
        <dbReference type="Pfam" id="PF03235"/>
    </source>
</evidence>
<dbReference type="GO" id="GO:0004519">
    <property type="term" value="F:endonuclease activity"/>
    <property type="evidence" value="ECO:0007669"/>
    <property type="project" value="UniProtKB-KW"/>
</dbReference>
<dbReference type="EMBL" id="JASNFN010000024">
    <property type="protein sequence ID" value="MDP5184397.1"/>
    <property type="molecule type" value="Genomic_DNA"/>
</dbReference>
<feature type="domain" description="GmrSD restriction endonucleases N-terminal" evidence="1">
    <location>
        <begin position="11"/>
        <end position="245"/>
    </location>
</feature>
<gene>
    <name evidence="4" type="ORF">QOZ88_17315</name>
</gene>
<proteinExistence type="predicted"/>
<evidence type="ECO:0000259" key="2">
    <source>
        <dbReference type="Pfam" id="PF07510"/>
    </source>
</evidence>
<keyword evidence="4" id="KW-0255">Endonuclease</keyword>
<reference evidence="5" key="1">
    <citation type="submission" date="2023-05" db="EMBL/GenBank/DDBJ databases">
        <title>Draft genome of Pseudofrankia sp. BMG5.37.</title>
        <authorList>
            <person name="Gtari M."/>
            <person name="Ghodhbane F."/>
            <person name="Sbissi I."/>
        </authorList>
    </citation>
    <scope>NUCLEOTIDE SEQUENCE [LARGE SCALE GENOMIC DNA]</scope>
    <source>
        <strain evidence="5">BMG 814</strain>
    </source>
</reference>
<dbReference type="Pfam" id="PF07510">
    <property type="entry name" value="GmrSD_C"/>
    <property type="match status" value="1"/>
</dbReference>
<keyword evidence="5" id="KW-1185">Reference proteome</keyword>
<dbReference type="PANTHER" id="PTHR35149:SF1">
    <property type="entry name" value="DUF5655 DOMAIN-CONTAINING PROTEIN"/>
    <property type="match status" value="1"/>
</dbReference>
<sequence length="731" mass="82051">MQSHTHTPAAIFGNQCRYVIPLFQRPYVWTRDDQWAPLWDDVRTLAERVLEAPPGYGAAPVPPHFLGAIVLDQQLSPSGFLTVRHVVDGQQRLTTLQLLLDAAQEVIEKYGNNLDAERLKVLVLNQPQVTQHPDEVFKVWPTDRDQAAFRAAMDNSTAMPAELADSRISQAHAFFVAQITEWCEPAGDPDKAAARLSALAQALHAHLKLVVIDLEPGDNAQVIFETLNHRGAPLLAADLVKNLIFQRAQAEQLDVAALYSQHWAPLDTDYWRQLTAQGRLYRPRIDVFLNYWLAMKLLREVPSDRIFIDFRDHVATAPVALPELMAELASDAAVFSTLEALPVDTVPGRFYYRVIQALDTRAVMPVLLWLLRWPGDRLPVEQRDKALNAIESWLVRRTLARLTGKNINQTILELLKALDRNGPASAGDRTEQFLAEQRSDARLWPDDDLVRRSLETGPVYTALLRARLRMVLEALEDDLRTDYGEGQPAPRRLTVEHILPQAWRQNWPIASDDVAGALDRDRLVHVLGNLTLVSGRLNPALSNRPWTNGDGAGKRDYLLEHSSLKLNAKVVAEHATAWSDDDIRARTAALSERFLALWPRPSTPEPLPVSASAFDPQIVDAQPDDEDGVVIPSHTGKYQRLWRWLRAQGADEIPLAFEQVEQILDMPLPASARVHLTHWYGYEGTALGRAIRDAGWRSSGVDLVEQRVTFIRADAYTGDARGAVNAEDVRE</sequence>
<keyword evidence="4" id="KW-0540">Nuclease</keyword>
<keyword evidence="4" id="KW-0378">Hydrolase</keyword>
<dbReference type="PANTHER" id="PTHR35149">
    <property type="entry name" value="SLL5132 PROTEIN"/>
    <property type="match status" value="1"/>
</dbReference>
<dbReference type="Proteomes" id="UP001233673">
    <property type="component" value="Unassembled WGS sequence"/>
</dbReference>
<evidence type="ECO:0000313" key="5">
    <source>
        <dbReference type="Proteomes" id="UP001233673"/>
    </source>
</evidence>
<dbReference type="Pfam" id="PF03235">
    <property type="entry name" value="GmrSD_N"/>
    <property type="match status" value="1"/>
</dbReference>
<organism evidence="4 5">
    <name type="scientific">Blastococcus carthaginiensis</name>
    <dbReference type="NCBI Taxonomy" id="3050034"/>
    <lineage>
        <taxon>Bacteria</taxon>
        <taxon>Bacillati</taxon>
        <taxon>Actinomycetota</taxon>
        <taxon>Actinomycetes</taxon>
        <taxon>Geodermatophilales</taxon>
        <taxon>Geodermatophilaceae</taxon>
        <taxon>Blastococcus</taxon>
    </lineage>
</organism>
<feature type="domain" description="GmrSD restriction endonucleases C-terminal" evidence="2">
    <location>
        <begin position="444"/>
        <end position="592"/>
    </location>
</feature>
<comment type="caution">
    <text evidence="4">The sequence shown here is derived from an EMBL/GenBank/DDBJ whole genome shotgun (WGS) entry which is preliminary data.</text>
</comment>
<dbReference type="InterPro" id="IPR004919">
    <property type="entry name" value="GmrSD_N"/>
</dbReference>